<dbReference type="PANTHER" id="PTHR38684:SF1">
    <property type="entry name" value="PROTEIN AMPE"/>
    <property type="match status" value="1"/>
</dbReference>
<feature type="transmembrane region" description="Helical" evidence="1">
    <location>
        <begin position="71"/>
        <end position="89"/>
    </location>
</feature>
<dbReference type="GO" id="GO:0043757">
    <property type="term" value="F:adenosylcobinamide-phosphate synthase activity"/>
    <property type="evidence" value="ECO:0007669"/>
    <property type="project" value="UniProtKB-EC"/>
</dbReference>
<feature type="transmembrane region" description="Helical" evidence="1">
    <location>
        <begin position="148"/>
        <end position="169"/>
    </location>
</feature>
<dbReference type="InterPro" id="IPR052966">
    <property type="entry name" value="Beta-lactamase_Reg"/>
</dbReference>
<dbReference type="GO" id="GO:0048472">
    <property type="term" value="F:threonine-phosphate decarboxylase activity"/>
    <property type="evidence" value="ECO:0007669"/>
    <property type="project" value="InterPro"/>
</dbReference>
<dbReference type="AlphaFoldDB" id="A0A3B1AUB2"/>
<dbReference type="UniPathway" id="UPA00148"/>
<keyword evidence="2" id="KW-0436">Ligase</keyword>
<dbReference type="GO" id="GO:0046677">
    <property type="term" value="P:response to antibiotic"/>
    <property type="evidence" value="ECO:0007669"/>
    <property type="project" value="TreeGrafter"/>
</dbReference>
<dbReference type="EMBL" id="UOFU01000302">
    <property type="protein sequence ID" value="VAX02938.1"/>
    <property type="molecule type" value="Genomic_DNA"/>
</dbReference>
<keyword evidence="1" id="KW-1133">Transmembrane helix</keyword>
<organism evidence="2">
    <name type="scientific">hydrothermal vent metagenome</name>
    <dbReference type="NCBI Taxonomy" id="652676"/>
    <lineage>
        <taxon>unclassified sequences</taxon>
        <taxon>metagenomes</taxon>
        <taxon>ecological metagenomes</taxon>
    </lineage>
</organism>
<dbReference type="Pfam" id="PF03186">
    <property type="entry name" value="CobD_Cbib"/>
    <property type="match status" value="1"/>
</dbReference>
<accession>A0A3B1AUB2</accession>
<dbReference type="InterPro" id="IPR004485">
    <property type="entry name" value="Cobalamin_biosynth_CobD/CbiB"/>
</dbReference>
<feature type="transmembrane region" description="Helical" evidence="1">
    <location>
        <begin position="194"/>
        <end position="220"/>
    </location>
</feature>
<proteinExistence type="predicted"/>
<feature type="transmembrane region" description="Helical" evidence="1">
    <location>
        <begin position="269"/>
        <end position="285"/>
    </location>
</feature>
<gene>
    <name evidence="2" type="ORF">MNBD_GAMMA20-132</name>
</gene>
<evidence type="ECO:0000313" key="2">
    <source>
        <dbReference type="EMBL" id="VAX02938.1"/>
    </source>
</evidence>
<keyword evidence="1" id="KW-0812">Transmembrane</keyword>
<dbReference type="PANTHER" id="PTHR38684">
    <property type="entry name" value="PROTEIN AMPE"/>
    <property type="match status" value="1"/>
</dbReference>
<protein>
    <submittedName>
        <fullName evidence="2">Adenosylcobinamide-phosphate synthase</fullName>
        <ecNumber evidence="2">6.3.1.10</ecNumber>
    </submittedName>
</protein>
<reference evidence="2" key="1">
    <citation type="submission" date="2018-06" db="EMBL/GenBank/DDBJ databases">
        <authorList>
            <person name="Zhirakovskaya E."/>
        </authorList>
    </citation>
    <scope>NUCLEOTIDE SEQUENCE</scope>
</reference>
<sequence length="286" mass="32446">MFLLAILISLALENLVPALDRLRSILWFRQYADSLRHKLLPEDNRRGTLTVLLTILPPVLLVGLAQYLLDMQLWLFSFGLSLAVLIYALGPRDMDRQVSAWLEARAQNDEERAQAILHEFLPFPAPDNEQARTDVVIDMIFVLTHERVLAVFFWFVLLGPMGAILYRLVSELVSTPPENANEDYWLTATRLHMLLAWLPAHLSALSFAVMGSFMHALQVWRETSLRDMSRVPVVCHQYIIRTGRAALQLEQIDGNQAIEEALGLCHRSLIAWITILALLTLSGLVS</sequence>
<name>A0A3B1AUB2_9ZZZZ</name>
<dbReference type="EC" id="6.3.1.10" evidence="2"/>
<dbReference type="GO" id="GO:0005886">
    <property type="term" value="C:plasma membrane"/>
    <property type="evidence" value="ECO:0007669"/>
    <property type="project" value="TreeGrafter"/>
</dbReference>
<evidence type="ECO:0000256" key="1">
    <source>
        <dbReference type="SAM" id="Phobius"/>
    </source>
</evidence>
<dbReference type="GO" id="GO:0009236">
    <property type="term" value="P:cobalamin biosynthetic process"/>
    <property type="evidence" value="ECO:0007669"/>
    <property type="project" value="UniProtKB-UniPathway"/>
</dbReference>
<keyword evidence="1" id="KW-0472">Membrane</keyword>